<dbReference type="InterPro" id="IPR016024">
    <property type="entry name" value="ARM-type_fold"/>
</dbReference>
<evidence type="ECO:0000256" key="9">
    <source>
        <dbReference type="ARBA" id="ARBA00030693"/>
    </source>
</evidence>
<dbReference type="InterPro" id="IPR005043">
    <property type="entry name" value="XPO2_C"/>
</dbReference>
<dbReference type="InterPro" id="IPR011989">
    <property type="entry name" value="ARM-like"/>
</dbReference>
<dbReference type="Pfam" id="PF03810">
    <property type="entry name" value="IBN_N"/>
    <property type="match status" value="1"/>
</dbReference>
<reference evidence="11" key="1">
    <citation type="submission" date="2017-01" db="EMBL/GenBank/DDBJ databases">
        <title>A deep insight into the sialotranscriptome of adult male and female Cluex tarsalis mosquitoes.</title>
        <authorList>
            <person name="Ribeiro J.M."/>
            <person name="Moreira F."/>
            <person name="Bernard K.A."/>
            <person name="Calvo E."/>
        </authorList>
    </citation>
    <scope>NUCLEOTIDE SEQUENCE</scope>
    <source>
        <strain evidence="11">Kern County</strain>
        <tissue evidence="11">Salivary glands</tissue>
    </source>
</reference>
<dbReference type="Gene3D" id="1.25.10.10">
    <property type="entry name" value="Leucine-rich Repeat Variant"/>
    <property type="match status" value="1"/>
</dbReference>
<evidence type="ECO:0000256" key="2">
    <source>
        <dbReference type="ARBA" id="ARBA00004496"/>
    </source>
</evidence>
<dbReference type="EMBL" id="GFDL01013936">
    <property type="protein sequence ID" value="JAV21109.1"/>
    <property type="molecule type" value="Transcribed_RNA"/>
</dbReference>
<evidence type="ECO:0000256" key="7">
    <source>
        <dbReference type="ARBA" id="ARBA00022927"/>
    </source>
</evidence>
<dbReference type="FunFam" id="1.25.10.10:FF:000057">
    <property type="entry name" value="Exportin-2 isoform 1"/>
    <property type="match status" value="1"/>
</dbReference>
<dbReference type="GO" id="GO:0031267">
    <property type="term" value="F:small GTPase binding"/>
    <property type="evidence" value="ECO:0007669"/>
    <property type="project" value="InterPro"/>
</dbReference>
<dbReference type="GO" id="GO:0006606">
    <property type="term" value="P:protein import into nucleus"/>
    <property type="evidence" value="ECO:0007669"/>
    <property type="project" value="TreeGrafter"/>
</dbReference>
<proteinExistence type="inferred from homology"/>
<evidence type="ECO:0000256" key="1">
    <source>
        <dbReference type="ARBA" id="ARBA00004123"/>
    </source>
</evidence>
<dbReference type="SUPFAM" id="SSF48371">
    <property type="entry name" value="ARM repeat"/>
    <property type="match status" value="1"/>
</dbReference>
<dbReference type="GO" id="GO:0005049">
    <property type="term" value="F:nuclear export signal receptor activity"/>
    <property type="evidence" value="ECO:0007669"/>
    <property type="project" value="TreeGrafter"/>
</dbReference>
<dbReference type="Pfam" id="PF03378">
    <property type="entry name" value="CAS_CSE1"/>
    <property type="match status" value="1"/>
</dbReference>
<organism evidence="11">
    <name type="scientific">Culex tarsalis</name>
    <name type="common">Encephalitis mosquito</name>
    <dbReference type="NCBI Taxonomy" id="7177"/>
    <lineage>
        <taxon>Eukaryota</taxon>
        <taxon>Metazoa</taxon>
        <taxon>Ecdysozoa</taxon>
        <taxon>Arthropoda</taxon>
        <taxon>Hexapoda</taxon>
        <taxon>Insecta</taxon>
        <taxon>Pterygota</taxon>
        <taxon>Neoptera</taxon>
        <taxon>Endopterygota</taxon>
        <taxon>Diptera</taxon>
        <taxon>Nematocera</taxon>
        <taxon>Culicoidea</taxon>
        <taxon>Culicidae</taxon>
        <taxon>Culicinae</taxon>
        <taxon>Culicini</taxon>
        <taxon>Culex</taxon>
        <taxon>Culex</taxon>
    </lineage>
</organism>
<evidence type="ECO:0000256" key="6">
    <source>
        <dbReference type="ARBA" id="ARBA00022490"/>
    </source>
</evidence>
<feature type="domain" description="Importin N-terminal" evidence="10">
    <location>
        <begin position="29"/>
        <end position="105"/>
    </location>
</feature>
<comment type="subcellular location">
    <subcellularLocation>
        <location evidence="2">Cytoplasm</location>
    </subcellularLocation>
    <subcellularLocation>
        <location evidence="1">Nucleus</location>
    </subcellularLocation>
</comment>
<keyword evidence="6" id="KW-0963">Cytoplasm</keyword>
<sequence length="973" mass="109605">MEINENNFERLASYLQQTLSPDPEVRRPAERFIESIEVSQNYPLLCLHLIDRGQVEITIRVAAAIAFKNFVKRNWGWHLENDGPDKVAESDRAGIKGLIVPLMLKSPSSIQKQLSDAVSIIGKYDFPLKWPQLMDEMIEKFGTGDFNIINGVLQTAHSLFKRYRYEFKSQELWEEIKFVLDKLAKPLTDLLQATLGLAEAHASNEEALRIIYGSLGLVCKVFYSLNSQDLPEFFEDNMETWMKAFHVMLTVDIPCLKTAEDEDAGVLEHLRSQVCENLCLYAQKYDEEFSPYMPQFVTAVWELLVNTGIQTKYDTLVSNALNFLSTVADRSHYRHLFEDPNVLASICEKVIIPNMDFRVSDEELFEDNPEEYIRRDIEGSDVETRRRAACDLVKTLSQNFESKIIEIFGQYLQVLLAKYAEAPAQNWKTKDTAIYLVTSMASKGQTQKHGVTQTSELVPLPQFTQQQIIPELERADVNELPVLKADALKFIMTFRTILGPQIIVATLPLVAKHLAAGNVVVHSYAACTIDKILTMKNPGDSKPIVTKEILTPLSAELITGLFAAFTVQGSNENEYIMKCIMRTLNTLQEASLPFMIVVLPRLTEILTVVSRNPSKPHFNHYLFETLSLSVKLVCKADPNAVSSFEEALFPVFQGILQADVLEFMPYVFQMLSLFLEIREGKSSIPDTYLSLFPCLLAPALWERPGNVTPLIRLLCAFVRQASPQISAEGKLNGVLGVFQKMIASKSNDHEGFYLLQNLLLHYPAEELGQSMRQIFSLLFQRLSSSKTTKFVRSFIVYMCLYAARAGAQALVQMIDTIQASMFGMVVERIFIPDINKVSGELEQKIVSVGITKLLCEAPEMLADPYVKFWPQLLQTVVQIFELPPDETNIDGDTFIEIEDVPGYQAAYSQLNFAQAKPIDPLPEITNIRQFLVQHLGKLAQSNPGKIGALVASLPAAHQEALQKYCAQSGVQIA</sequence>
<dbReference type="PANTHER" id="PTHR10997">
    <property type="entry name" value="IMPORTIN-7, 8, 11"/>
    <property type="match status" value="1"/>
</dbReference>
<comment type="similarity">
    <text evidence="3">Belongs to the XPO2/CSE1 family.</text>
</comment>
<keyword evidence="8" id="KW-0539">Nucleus</keyword>
<dbReference type="InterPro" id="IPR013713">
    <property type="entry name" value="XPO2_central"/>
</dbReference>
<dbReference type="GO" id="GO:0005829">
    <property type="term" value="C:cytosol"/>
    <property type="evidence" value="ECO:0007669"/>
    <property type="project" value="TreeGrafter"/>
</dbReference>
<name>A0A1Q3F0Q1_CULTA</name>
<evidence type="ECO:0000313" key="11">
    <source>
        <dbReference type="EMBL" id="JAV21109.1"/>
    </source>
</evidence>
<protein>
    <recommendedName>
        <fullName evidence="4">Exportin-2</fullName>
    </recommendedName>
    <alternativeName>
        <fullName evidence="9">Importin-alpha re-exporter</fullName>
    </alternativeName>
</protein>
<keyword evidence="5" id="KW-0813">Transport</keyword>
<evidence type="ECO:0000256" key="3">
    <source>
        <dbReference type="ARBA" id="ARBA00008669"/>
    </source>
</evidence>
<evidence type="ECO:0000259" key="10">
    <source>
        <dbReference type="PROSITE" id="PS50166"/>
    </source>
</evidence>
<dbReference type="InterPro" id="IPR001494">
    <property type="entry name" value="Importin-beta_N"/>
</dbReference>
<evidence type="ECO:0000256" key="4">
    <source>
        <dbReference type="ARBA" id="ARBA00018945"/>
    </source>
</evidence>
<keyword evidence="7" id="KW-0653">Protein transport</keyword>
<evidence type="ECO:0000256" key="8">
    <source>
        <dbReference type="ARBA" id="ARBA00023242"/>
    </source>
</evidence>
<dbReference type="GO" id="GO:0005635">
    <property type="term" value="C:nuclear envelope"/>
    <property type="evidence" value="ECO:0007669"/>
    <property type="project" value="TreeGrafter"/>
</dbReference>
<dbReference type="GO" id="GO:0006611">
    <property type="term" value="P:protein export from nucleus"/>
    <property type="evidence" value="ECO:0007669"/>
    <property type="project" value="TreeGrafter"/>
</dbReference>
<accession>A0A1Q3F0Q1</accession>
<dbReference type="PROSITE" id="PS50166">
    <property type="entry name" value="IMPORTIN_B_NT"/>
    <property type="match status" value="1"/>
</dbReference>
<dbReference type="AlphaFoldDB" id="A0A1Q3F0Q1"/>
<evidence type="ECO:0000256" key="5">
    <source>
        <dbReference type="ARBA" id="ARBA00022448"/>
    </source>
</evidence>
<dbReference type="SMART" id="SM00913">
    <property type="entry name" value="IBN_N"/>
    <property type="match status" value="1"/>
</dbReference>
<dbReference type="Pfam" id="PF08506">
    <property type="entry name" value="Cse1"/>
    <property type="match status" value="1"/>
</dbReference>
<dbReference type="PANTHER" id="PTHR10997:SF8">
    <property type="entry name" value="EXPORTIN-2"/>
    <property type="match status" value="1"/>
</dbReference>